<reference evidence="3" key="3">
    <citation type="submission" date="2015-06" db="UniProtKB">
        <authorList>
            <consortium name="EnsemblProtists"/>
        </authorList>
    </citation>
    <scope>IDENTIFICATION</scope>
</reference>
<evidence type="ECO:0000256" key="1">
    <source>
        <dbReference type="SAM" id="MobiDB-lite"/>
    </source>
</evidence>
<organism evidence="2">
    <name type="scientific">Guillardia theta (strain CCMP2712)</name>
    <name type="common">Cryptophyte</name>
    <dbReference type="NCBI Taxonomy" id="905079"/>
    <lineage>
        <taxon>Eukaryota</taxon>
        <taxon>Cryptophyceae</taxon>
        <taxon>Pyrenomonadales</taxon>
        <taxon>Geminigeraceae</taxon>
        <taxon>Guillardia</taxon>
    </lineage>
</organism>
<dbReference type="Proteomes" id="UP000011087">
    <property type="component" value="Unassembled WGS sequence"/>
</dbReference>
<dbReference type="GeneID" id="17289224"/>
<dbReference type="InterPro" id="IPR011990">
    <property type="entry name" value="TPR-like_helical_dom_sf"/>
</dbReference>
<evidence type="ECO:0000313" key="2">
    <source>
        <dbReference type="EMBL" id="EKX32497.1"/>
    </source>
</evidence>
<keyword evidence="4" id="KW-1185">Reference proteome</keyword>
<dbReference type="Gene3D" id="1.25.40.10">
    <property type="entry name" value="Tetratricopeptide repeat domain"/>
    <property type="match status" value="1"/>
</dbReference>
<proteinExistence type="predicted"/>
<dbReference type="SUPFAM" id="SSF48452">
    <property type="entry name" value="TPR-like"/>
    <property type="match status" value="1"/>
</dbReference>
<dbReference type="EMBL" id="JH993186">
    <property type="protein sequence ID" value="EKX32497.1"/>
    <property type="molecule type" value="Genomic_DNA"/>
</dbReference>
<reference evidence="2 4" key="1">
    <citation type="journal article" date="2012" name="Nature">
        <title>Algal genomes reveal evolutionary mosaicism and the fate of nucleomorphs.</title>
        <authorList>
            <consortium name="DOE Joint Genome Institute"/>
            <person name="Curtis B.A."/>
            <person name="Tanifuji G."/>
            <person name="Burki F."/>
            <person name="Gruber A."/>
            <person name="Irimia M."/>
            <person name="Maruyama S."/>
            <person name="Arias M.C."/>
            <person name="Ball S.G."/>
            <person name="Gile G.H."/>
            <person name="Hirakawa Y."/>
            <person name="Hopkins J.F."/>
            <person name="Kuo A."/>
            <person name="Rensing S.A."/>
            <person name="Schmutz J."/>
            <person name="Symeonidi A."/>
            <person name="Elias M."/>
            <person name="Eveleigh R.J."/>
            <person name="Herman E.K."/>
            <person name="Klute M.J."/>
            <person name="Nakayama T."/>
            <person name="Obornik M."/>
            <person name="Reyes-Prieto A."/>
            <person name="Armbrust E.V."/>
            <person name="Aves S.J."/>
            <person name="Beiko R.G."/>
            <person name="Coutinho P."/>
            <person name="Dacks J.B."/>
            <person name="Durnford D.G."/>
            <person name="Fast N.M."/>
            <person name="Green B.R."/>
            <person name="Grisdale C.J."/>
            <person name="Hempel F."/>
            <person name="Henrissat B."/>
            <person name="Hoppner M.P."/>
            <person name="Ishida K."/>
            <person name="Kim E."/>
            <person name="Koreny L."/>
            <person name="Kroth P.G."/>
            <person name="Liu Y."/>
            <person name="Malik S.B."/>
            <person name="Maier U.G."/>
            <person name="McRose D."/>
            <person name="Mock T."/>
            <person name="Neilson J.A."/>
            <person name="Onodera N.T."/>
            <person name="Poole A.M."/>
            <person name="Pritham E.J."/>
            <person name="Richards T.A."/>
            <person name="Rocap G."/>
            <person name="Roy S.W."/>
            <person name="Sarai C."/>
            <person name="Schaack S."/>
            <person name="Shirato S."/>
            <person name="Slamovits C.H."/>
            <person name="Spencer D.F."/>
            <person name="Suzuki S."/>
            <person name="Worden A.Z."/>
            <person name="Zauner S."/>
            <person name="Barry K."/>
            <person name="Bell C."/>
            <person name="Bharti A.K."/>
            <person name="Crow J.A."/>
            <person name="Grimwood J."/>
            <person name="Kramer R."/>
            <person name="Lindquist E."/>
            <person name="Lucas S."/>
            <person name="Salamov A."/>
            <person name="McFadden G.I."/>
            <person name="Lane C.E."/>
            <person name="Keeling P.J."/>
            <person name="Gray M.W."/>
            <person name="Grigoriev I.V."/>
            <person name="Archibald J.M."/>
        </authorList>
    </citation>
    <scope>NUCLEOTIDE SEQUENCE</scope>
    <source>
        <strain evidence="2 4">CCMP2712</strain>
    </source>
</reference>
<sequence length="201" mass="22768">MMRRRQQKTPTKLLKLLKLVRQETAMEGETGAPGNDAEETAEDTNEAAQAAQGSTANAPREFREALSIDPHNVRTLSHYGTFLYTGCVDYDRAAECFEKALRIDDSHVLTLCCYADMLASRNNPNHDDHKADQLIDKARWLASSESEKQSVKFVKKNIAESRRYEIEAKAAREQYKRMIEDQYASYLASKTSKGKKSGKKK</sequence>
<gene>
    <name evidence="2" type="ORF">GUITHDRAFT_121319</name>
</gene>
<protein>
    <submittedName>
        <fullName evidence="2 3">Uncharacterized protein</fullName>
    </submittedName>
</protein>
<dbReference type="EnsemblProtists" id="EKX32497">
    <property type="protein sequence ID" value="EKX32497"/>
    <property type="gene ID" value="GUITHDRAFT_121319"/>
</dbReference>
<accession>L1I8S5</accession>
<dbReference type="AlphaFoldDB" id="L1I8S5"/>
<dbReference type="PaxDb" id="55529-EKX32497"/>
<reference evidence="4" key="2">
    <citation type="submission" date="2012-11" db="EMBL/GenBank/DDBJ databases">
        <authorList>
            <person name="Kuo A."/>
            <person name="Curtis B.A."/>
            <person name="Tanifuji G."/>
            <person name="Burki F."/>
            <person name="Gruber A."/>
            <person name="Irimia M."/>
            <person name="Maruyama S."/>
            <person name="Arias M.C."/>
            <person name="Ball S.G."/>
            <person name="Gile G.H."/>
            <person name="Hirakawa Y."/>
            <person name="Hopkins J.F."/>
            <person name="Rensing S.A."/>
            <person name="Schmutz J."/>
            <person name="Symeonidi A."/>
            <person name="Elias M."/>
            <person name="Eveleigh R.J."/>
            <person name="Herman E.K."/>
            <person name="Klute M.J."/>
            <person name="Nakayama T."/>
            <person name="Obornik M."/>
            <person name="Reyes-Prieto A."/>
            <person name="Armbrust E.V."/>
            <person name="Aves S.J."/>
            <person name="Beiko R.G."/>
            <person name="Coutinho P."/>
            <person name="Dacks J.B."/>
            <person name="Durnford D.G."/>
            <person name="Fast N.M."/>
            <person name="Green B.R."/>
            <person name="Grisdale C."/>
            <person name="Hempe F."/>
            <person name="Henrissat B."/>
            <person name="Hoppner M.P."/>
            <person name="Ishida K.-I."/>
            <person name="Kim E."/>
            <person name="Koreny L."/>
            <person name="Kroth P.G."/>
            <person name="Liu Y."/>
            <person name="Malik S.-B."/>
            <person name="Maier U.G."/>
            <person name="McRose D."/>
            <person name="Mock T."/>
            <person name="Neilson J.A."/>
            <person name="Onodera N.T."/>
            <person name="Poole A.M."/>
            <person name="Pritham E.J."/>
            <person name="Richards T.A."/>
            <person name="Rocap G."/>
            <person name="Roy S.W."/>
            <person name="Sarai C."/>
            <person name="Schaack S."/>
            <person name="Shirato S."/>
            <person name="Slamovits C.H."/>
            <person name="Spencer D.F."/>
            <person name="Suzuki S."/>
            <person name="Worden A.Z."/>
            <person name="Zauner S."/>
            <person name="Barry K."/>
            <person name="Bell C."/>
            <person name="Bharti A.K."/>
            <person name="Crow J.A."/>
            <person name="Grimwood J."/>
            <person name="Kramer R."/>
            <person name="Lindquist E."/>
            <person name="Lucas S."/>
            <person name="Salamov A."/>
            <person name="McFadden G.I."/>
            <person name="Lane C.E."/>
            <person name="Keeling P.J."/>
            <person name="Gray M.W."/>
            <person name="Grigoriev I.V."/>
            <person name="Archibald J.M."/>
        </authorList>
    </citation>
    <scope>NUCLEOTIDE SEQUENCE</scope>
    <source>
        <strain evidence="4">CCMP2712</strain>
    </source>
</reference>
<feature type="region of interest" description="Disordered" evidence="1">
    <location>
        <begin position="24"/>
        <end position="59"/>
    </location>
</feature>
<dbReference type="RefSeq" id="XP_005819477.1">
    <property type="nucleotide sequence ID" value="XM_005819420.1"/>
</dbReference>
<name>L1I8S5_GUITC</name>
<evidence type="ECO:0000313" key="3">
    <source>
        <dbReference type="EnsemblProtists" id="EKX32497"/>
    </source>
</evidence>
<dbReference type="HOGENOM" id="CLU_1362655_0_0_1"/>
<feature type="compositionally biased region" description="Acidic residues" evidence="1">
    <location>
        <begin position="36"/>
        <end position="45"/>
    </location>
</feature>
<evidence type="ECO:0000313" key="4">
    <source>
        <dbReference type="Proteomes" id="UP000011087"/>
    </source>
</evidence>
<dbReference type="KEGG" id="gtt:GUITHDRAFT_121319"/>
<dbReference type="OrthoDB" id="1924189at2759"/>